<organism evidence="1 2">
    <name type="scientific">Paracidobacterium acidisoli</name>
    <dbReference type="NCBI Taxonomy" id="2303751"/>
    <lineage>
        <taxon>Bacteria</taxon>
        <taxon>Pseudomonadati</taxon>
        <taxon>Acidobacteriota</taxon>
        <taxon>Terriglobia</taxon>
        <taxon>Terriglobales</taxon>
        <taxon>Acidobacteriaceae</taxon>
        <taxon>Paracidobacterium</taxon>
    </lineage>
</organism>
<dbReference type="InterPro" id="IPR029058">
    <property type="entry name" value="AB_hydrolase_fold"/>
</dbReference>
<reference evidence="1 2" key="1">
    <citation type="submission" date="2018-08" db="EMBL/GenBank/DDBJ databases">
        <title>Acidipila sp. 4G-K13, an acidobacterium isolated from forest soil.</title>
        <authorList>
            <person name="Gao Z.-H."/>
            <person name="Qiu L.-H."/>
        </authorList>
    </citation>
    <scope>NUCLEOTIDE SEQUENCE [LARGE SCALE GENOMIC DNA]</scope>
    <source>
        <strain evidence="1 2">4G-K13</strain>
    </source>
</reference>
<name>A0A372IKA0_9BACT</name>
<dbReference type="Proteomes" id="UP000264702">
    <property type="component" value="Unassembled WGS sequence"/>
</dbReference>
<comment type="caution">
    <text evidence="1">The sequence shown here is derived from an EMBL/GenBank/DDBJ whole genome shotgun (WGS) entry which is preliminary data.</text>
</comment>
<dbReference type="InterPro" id="IPR050261">
    <property type="entry name" value="FrsA_esterase"/>
</dbReference>
<dbReference type="AlphaFoldDB" id="A0A372IKA0"/>
<proteinExistence type="predicted"/>
<dbReference type="GO" id="GO:0016787">
    <property type="term" value="F:hydrolase activity"/>
    <property type="evidence" value="ECO:0007669"/>
    <property type="project" value="UniProtKB-KW"/>
</dbReference>
<gene>
    <name evidence="1" type="ORF">D0Y96_18725</name>
</gene>
<evidence type="ECO:0000313" key="1">
    <source>
        <dbReference type="EMBL" id="RFU15169.1"/>
    </source>
</evidence>
<keyword evidence="1" id="KW-0378">Hydrolase</keyword>
<protein>
    <submittedName>
        <fullName evidence="1">Alpha/beta hydrolase</fullName>
    </submittedName>
</protein>
<sequence>MWECSRHSGPVRSKQIMHRVPSLPGKRAASQTSFRLKWPLPLALLSCCLWLGAAACHAQTAAAPSAPTYEDVLNRMTQPFLDQRRDEVAKIHTRAQAEARQAAVRATILRLIGGLPDNHDPLNGQVVGTLQQDGFHIERIIYDSLPGYHVTANLYIPDHGHEPFPAVVVHAGHGPFGKLGGFGMGSVLARNGIAVLAYDPLGSGERLQAMNPATGKSWAGPDEHSQAQIPISLTGDHVSRYMVWDAMRGVDYLATRHDIDMNNIGSFGCSGGGTLSAYFIALDTRVKAGAVACYLTSTEELLKSIGPQDGEQVIPSFTKSGLDFADWVELAAPRAYAMISTTEDMFPFAGARATHDEAARFYSLYGAKDNLQWFTGPGHHGAIRPLMPQIISFFMKHLANSDAQPDMTALHPPPAKELLCTTTGQVTTALPGRTIYEINREKAKMVEPPKANVTSHAQLAKLQTSLRREILRVTGMEPADRSIPAIDFTTTEKHDGYVLKTGMFHSRTGLLLPVRIAIPENAGRHPALLMTDIRPVETWTGSGSAFEQTAVKGSVVLALTPLPWPKSTDQDRPTMGTMLPMTSRAFLIGKTFVGMRAEDDLAAVNWLAAQPQTNTHDISAFAEGSSGVVLLHAAVLDSRIAAITLDHSLISYQSVVDVPVHRGVTESVIPGVLLHYDLDDLMIALAPRRLTISNPVTAAGDVLDQADFRSALSRVYEADSALGLSDHLQFLPSAQ</sequence>
<dbReference type="SUPFAM" id="SSF53474">
    <property type="entry name" value="alpha/beta-Hydrolases"/>
    <property type="match status" value="2"/>
</dbReference>
<dbReference type="PANTHER" id="PTHR22946">
    <property type="entry name" value="DIENELACTONE HYDROLASE DOMAIN-CONTAINING PROTEIN-RELATED"/>
    <property type="match status" value="1"/>
</dbReference>
<keyword evidence="2" id="KW-1185">Reference proteome</keyword>
<dbReference type="PANTHER" id="PTHR22946:SF8">
    <property type="entry name" value="ACETYL XYLAN ESTERASE DOMAIN-CONTAINING PROTEIN"/>
    <property type="match status" value="1"/>
</dbReference>
<evidence type="ECO:0000313" key="2">
    <source>
        <dbReference type="Proteomes" id="UP000264702"/>
    </source>
</evidence>
<accession>A0A372IKA0</accession>
<dbReference type="EMBL" id="QVQT01000007">
    <property type="protein sequence ID" value="RFU15169.1"/>
    <property type="molecule type" value="Genomic_DNA"/>
</dbReference>
<dbReference type="Gene3D" id="3.40.50.1820">
    <property type="entry name" value="alpha/beta hydrolase"/>
    <property type="match status" value="2"/>
</dbReference>